<evidence type="ECO:0000313" key="3">
    <source>
        <dbReference type="Proteomes" id="UP001596266"/>
    </source>
</evidence>
<comment type="caution">
    <text evidence="2">The sequence shown here is derived from an EMBL/GenBank/DDBJ whole genome shotgun (WGS) entry which is preliminary data.</text>
</comment>
<feature type="domain" description="Cobalamin-independent methionine synthase MetE C-terminal/archaeal" evidence="1">
    <location>
        <begin position="155"/>
        <end position="303"/>
    </location>
</feature>
<dbReference type="SUPFAM" id="SSF51726">
    <property type="entry name" value="UROD/MetE-like"/>
    <property type="match status" value="1"/>
</dbReference>
<proteinExistence type="predicted"/>
<dbReference type="Gene3D" id="3.20.20.210">
    <property type="match status" value="1"/>
</dbReference>
<dbReference type="Proteomes" id="UP001596266">
    <property type="component" value="Unassembled WGS sequence"/>
</dbReference>
<gene>
    <name evidence="2" type="ORF">ACFP57_11650</name>
</gene>
<dbReference type="InterPro" id="IPR038071">
    <property type="entry name" value="UROD/MetE-like_sf"/>
</dbReference>
<dbReference type="EMBL" id="JBHSUA010000021">
    <property type="protein sequence ID" value="MFC6397630.1"/>
    <property type="molecule type" value="Genomic_DNA"/>
</dbReference>
<dbReference type="RefSeq" id="WP_343886205.1">
    <property type="nucleotide sequence ID" value="NZ_BAAAKI010000013.1"/>
</dbReference>
<sequence length="332" mass="34839">MRATGLGSLPGTDMPAALGMALGTGSPWLPELPARGPGAGMIGRTTAVLEGLGADLQPQGWRLIDGSGADHARARSTLRHDLDDLEEAAQGHAGPVRVTMSGPWTMAACVERPRGDRVLADHGLRRELAESLGIGFADLLAELGRRLPEVSFTAQLDEPSLPAVLAGRVPTASGFSRHRSVDVPMAVDLLARVVQPVKAVVDEVTMHCCAPGLDLDVPDKAGVHVLALPTANLSAAQWDQLGPWLESGRRLALGVADTPVPDQLPGADAVVARVLRIARPLGLDPAVWVEKVDLSPDCGLAGWSELGAGRLLEQLERAAELLPEQLTRCQPG</sequence>
<evidence type="ECO:0000313" key="2">
    <source>
        <dbReference type="EMBL" id="MFC6397630.1"/>
    </source>
</evidence>
<protein>
    <recommendedName>
        <fullName evidence="1">Cobalamin-independent methionine synthase MetE C-terminal/archaeal domain-containing protein</fullName>
    </recommendedName>
</protein>
<name>A0ABW1X537_9ACTN</name>
<reference evidence="3" key="1">
    <citation type="journal article" date="2019" name="Int. J. Syst. Evol. Microbiol.">
        <title>The Global Catalogue of Microorganisms (GCM) 10K type strain sequencing project: providing services to taxonomists for standard genome sequencing and annotation.</title>
        <authorList>
            <consortium name="The Broad Institute Genomics Platform"/>
            <consortium name="The Broad Institute Genome Sequencing Center for Infectious Disease"/>
            <person name="Wu L."/>
            <person name="Ma J."/>
        </authorList>
    </citation>
    <scope>NUCLEOTIDE SEQUENCE [LARGE SCALE GENOMIC DNA]</scope>
    <source>
        <strain evidence="3">CGMCC 1.15277</strain>
    </source>
</reference>
<dbReference type="Pfam" id="PF01717">
    <property type="entry name" value="Meth_synt_2"/>
    <property type="match status" value="1"/>
</dbReference>
<accession>A0ABW1X537</accession>
<organism evidence="2 3">
    <name type="scientific">Luteococcus sanguinis</name>
    <dbReference type="NCBI Taxonomy" id="174038"/>
    <lineage>
        <taxon>Bacteria</taxon>
        <taxon>Bacillati</taxon>
        <taxon>Actinomycetota</taxon>
        <taxon>Actinomycetes</taxon>
        <taxon>Propionibacteriales</taxon>
        <taxon>Propionibacteriaceae</taxon>
        <taxon>Luteococcus</taxon>
    </lineage>
</organism>
<evidence type="ECO:0000259" key="1">
    <source>
        <dbReference type="Pfam" id="PF01717"/>
    </source>
</evidence>
<keyword evidence="3" id="KW-1185">Reference proteome</keyword>
<dbReference type="InterPro" id="IPR002629">
    <property type="entry name" value="Met_Synth_C/arc"/>
</dbReference>